<name>A8SEY1_9FIRM</name>
<dbReference type="EMBL" id="ABED02000029">
    <property type="protein sequence ID" value="EDP19815.1"/>
    <property type="molecule type" value="Genomic_DNA"/>
</dbReference>
<accession>A8SEY1</accession>
<reference evidence="1 2" key="2">
    <citation type="submission" date="2007-09" db="EMBL/GenBank/DDBJ databases">
        <authorList>
            <person name="Fulton L."/>
            <person name="Clifton S."/>
            <person name="Fulton B."/>
            <person name="Xu J."/>
            <person name="Minx P."/>
            <person name="Pepin K.H."/>
            <person name="Johnson M."/>
            <person name="Thiruvilangam P."/>
            <person name="Bhonagiri V."/>
            <person name="Nash W.E."/>
            <person name="Mardis E.R."/>
            <person name="Wilson R.K."/>
        </authorList>
    </citation>
    <scope>NUCLEOTIDE SEQUENCE [LARGE SCALE GENOMIC DNA]</scope>
    <source>
        <strain evidence="1 2">M21/2</strain>
    </source>
</reference>
<gene>
    <name evidence="1" type="ORF">FAEPRAM212_02598</name>
</gene>
<dbReference type="HOGENOM" id="CLU_3043599_0_0_9"/>
<reference evidence="1 2" key="1">
    <citation type="submission" date="2007-09" db="EMBL/GenBank/DDBJ databases">
        <title>Draft genome sequence of Faecalibacterium prausnitzii M21/2.</title>
        <authorList>
            <person name="Sudarsanam P."/>
            <person name="Ley R."/>
            <person name="Guruge J."/>
            <person name="Turnbaugh P.J."/>
            <person name="Mahowald M."/>
            <person name="Liep D."/>
            <person name="Gordon J."/>
        </authorList>
    </citation>
    <scope>NUCLEOTIDE SEQUENCE [LARGE SCALE GENOMIC DNA]</scope>
    <source>
        <strain evidence="1 2">M21/2</strain>
    </source>
</reference>
<protein>
    <submittedName>
        <fullName evidence="1">Uncharacterized protein</fullName>
    </submittedName>
</protein>
<dbReference type="Proteomes" id="UP000005945">
    <property type="component" value="Unassembled WGS sequence"/>
</dbReference>
<proteinExistence type="predicted"/>
<comment type="caution">
    <text evidence="1">The sequence shown here is derived from an EMBL/GenBank/DDBJ whole genome shotgun (WGS) entry which is preliminary data.</text>
</comment>
<dbReference type="AlphaFoldDB" id="A8SEY1"/>
<evidence type="ECO:0000313" key="1">
    <source>
        <dbReference type="EMBL" id="EDP19815.1"/>
    </source>
</evidence>
<sequence>MFKVNVFQKNHPSPPGRVAPCGETLFSAILQKTLFSIPCLAAAGKRKHANFMPI</sequence>
<evidence type="ECO:0000313" key="2">
    <source>
        <dbReference type="Proteomes" id="UP000005945"/>
    </source>
</evidence>
<organism evidence="1 2">
    <name type="scientific">Faecalibacterium prausnitzii M21/2</name>
    <dbReference type="NCBI Taxonomy" id="411485"/>
    <lineage>
        <taxon>Bacteria</taxon>
        <taxon>Bacillati</taxon>
        <taxon>Bacillota</taxon>
        <taxon>Clostridia</taxon>
        <taxon>Eubacteriales</taxon>
        <taxon>Oscillospiraceae</taxon>
        <taxon>Faecalibacterium</taxon>
    </lineage>
</organism>